<evidence type="ECO:0000256" key="6">
    <source>
        <dbReference type="RuleBase" id="RU000461"/>
    </source>
</evidence>
<dbReference type="OrthoDB" id="2789670at2759"/>
<organism evidence="8 9">
    <name type="scientific">Gibberella nygamai</name>
    <name type="common">Bean root rot disease fungus</name>
    <name type="synonym">Fusarium nygamai</name>
    <dbReference type="NCBI Taxonomy" id="42673"/>
    <lineage>
        <taxon>Eukaryota</taxon>
        <taxon>Fungi</taxon>
        <taxon>Dikarya</taxon>
        <taxon>Ascomycota</taxon>
        <taxon>Pezizomycotina</taxon>
        <taxon>Sordariomycetes</taxon>
        <taxon>Hypocreomycetidae</taxon>
        <taxon>Hypocreales</taxon>
        <taxon>Nectriaceae</taxon>
        <taxon>Fusarium</taxon>
        <taxon>Fusarium fujikuroi species complex</taxon>
    </lineage>
</organism>
<dbReference type="EMBL" id="MTQA01000071">
    <property type="protein sequence ID" value="PNP81071.1"/>
    <property type="molecule type" value="Genomic_DNA"/>
</dbReference>
<evidence type="ECO:0000256" key="5">
    <source>
        <dbReference type="PIRSR" id="PIRSR602401-1"/>
    </source>
</evidence>
<dbReference type="PRINTS" id="PR00463">
    <property type="entry name" value="EP450I"/>
</dbReference>
<protein>
    <recommendedName>
        <fullName evidence="10">Benzoate 4-monooxygenase cytochrome P450</fullName>
    </recommendedName>
</protein>
<dbReference type="GO" id="GO:0005506">
    <property type="term" value="F:iron ion binding"/>
    <property type="evidence" value="ECO:0007669"/>
    <property type="project" value="InterPro"/>
</dbReference>
<keyword evidence="4 5" id="KW-0408">Iron</keyword>
<evidence type="ECO:0000256" key="4">
    <source>
        <dbReference type="ARBA" id="ARBA00023004"/>
    </source>
</evidence>
<keyword evidence="2 5" id="KW-0349">Heme</keyword>
<sequence>MFSLSINAAELAFIVLLASVAFLVLRPLLHYLLDPLDLRKYPAPSFLAATTQWWILKETWLQRRSRSIHRQHERLGDVIRIAPSLVIFNIPEAVPDIYGHAAARKLVKDTFYDKIAGEERDIVNVIDHGDHSQRRKYLSNSFALKTVTDMEPIIRQNFQRLLDYIDEISTKNAPSQTLDIRRWFNYFTLDVIGDMAFGLPMGFLAGRCDTTRVECPGRHEYRVPSTLDALHRGTRLSTTLAQLSSIRCVRIIKRVFTSTNWLKQSTGARDIEDFDNVCISQLTGRLDKGSPNRPQQDFMSKILKDREGKTRGLSFQRLLSESIVFMNAGSETTAAALSSTLYFLLSNSKCFEKLRAEIDARLGSSDEGIVSYDSAKDLPYLRACIDESLRLRPPIAYALQRLVVCPQGAIIAGHHIKQGTTVAVSPWTIHRNRKLYKNPDEFDPERWFDPEQLSNLRRYYIVFSQGPRQCLGRHIAIVELQILISTLVLRYDMYLADQEMDFVIFDRFNSNPGPLPVKVERRVFVD</sequence>
<evidence type="ECO:0000256" key="7">
    <source>
        <dbReference type="SAM" id="Phobius"/>
    </source>
</evidence>
<feature type="transmembrane region" description="Helical" evidence="7">
    <location>
        <begin position="12"/>
        <end position="33"/>
    </location>
</feature>
<keyword evidence="9" id="KW-1185">Reference proteome</keyword>
<dbReference type="GO" id="GO:0020037">
    <property type="term" value="F:heme binding"/>
    <property type="evidence" value="ECO:0007669"/>
    <property type="project" value="InterPro"/>
</dbReference>
<evidence type="ECO:0008006" key="10">
    <source>
        <dbReference type="Google" id="ProtNLM"/>
    </source>
</evidence>
<evidence type="ECO:0000256" key="2">
    <source>
        <dbReference type="ARBA" id="ARBA00022617"/>
    </source>
</evidence>
<keyword evidence="6" id="KW-0560">Oxidoreductase</keyword>
<dbReference type="Pfam" id="PF00067">
    <property type="entry name" value="p450"/>
    <property type="match status" value="1"/>
</dbReference>
<accession>A0A2K0WFN2</accession>
<keyword evidence="7" id="KW-0812">Transmembrane</keyword>
<proteinExistence type="inferred from homology"/>
<dbReference type="InterPro" id="IPR002401">
    <property type="entry name" value="Cyt_P450_E_grp-I"/>
</dbReference>
<dbReference type="InterPro" id="IPR017972">
    <property type="entry name" value="Cyt_P450_CS"/>
</dbReference>
<dbReference type="Proteomes" id="UP000236664">
    <property type="component" value="Unassembled WGS sequence"/>
</dbReference>
<dbReference type="InterPro" id="IPR050121">
    <property type="entry name" value="Cytochrome_P450_monoxygenase"/>
</dbReference>
<dbReference type="CDD" id="cd11061">
    <property type="entry name" value="CYP67-like"/>
    <property type="match status" value="1"/>
</dbReference>
<dbReference type="SUPFAM" id="SSF48264">
    <property type="entry name" value="Cytochrome P450"/>
    <property type="match status" value="1"/>
</dbReference>
<dbReference type="PANTHER" id="PTHR24305:SF172">
    <property type="entry name" value="P450, PUTATIVE (EUROFUNG)-RELATED"/>
    <property type="match status" value="1"/>
</dbReference>
<dbReference type="AlphaFoldDB" id="A0A2K0WFN2"/>
<keyword evidence="6" id="KW-0503">Monooxygenase</keyword>
<evidence type="ECO:0000313" key="8">
    <source>
        <dbReference type="EMBL" id="PNP81071.1"/>
    </source>
</evidence>
<evidence type="ECO:0000313" key="9">
    <source>
        <dbReference type="Proteomes" id="UP000236664"/>
    </source>
</evidence>
<dbReference type="STRING" id="42673.A0A2K0WFN2"/>
<keyword evidence="7" id="KW-1133">Transmembrane helix</keyword>
<name>A0A2K0WFN2_GIBNY</name>
<evidence type="ECO:0000256" key="1">
    <source>
        <dbReference type="ARBA" id="ARBA00001971"/>
    </source>
</evidence>
<dbReference type="PROSITE" id="PS00086">
    <property type="entry name" value="CYTOCHROME_P450"/>
    <property type="match status" value="1"/>
</dbReference>
<reference evidence="8 9" key="1">
    <citation type="submission" date="2017-06" db="EMBL/GenBank/DDBJ databases">
        <title>Genome of Fusarium nygamai isolate CS10214.</title>
        <authorList>
            <person name="Gardiner D.M."/>
            <person name="Obanor F."/>
            <person name="Kazan K."/>
        </authorList>
    </citation>
    <scope>NUCLEOTIDE SEQUENCE [LARGE SCALE GENOMIC DNA]</scope>
    <source>
        <strain evidence="8 9">CS10214</strain>
    </source>
</reference>
<dbReference type="Gene3D" id="1.10.630.10">
    <property type="entry name" value="Cytochrome P450"/>
    <property type="match status" value="1"/>
</dbReference>
<keyword evidence="7" id="KW-0472">Membrane</keyword>
<comment type="cofactor">
    <cofactor evidence="1 5">
        <name>heme</name>
        <dbReference type="ChEBI" id="CHEBI:30413"/>
    </cofactor>
</comment>
<comment type="caution">
    <text evidence="8">The sequence shown here is derived from an EMBL/GenBank/DDBJ whole genome shotgun (WGS) entry which is preliminary data.</text>
</comment>
<feature type="binding site" description="axial binding residue" evidence="5">
    <location>
        <position position="470"/>
    </location>
    <ligand>
        <name>heme</name>
        <dbReference type="ChEBI" id="CHEBI:30413"/>
    </ligand>
    <ligandPart>
        <name>Fe</name>
        <dbReference type="ChEBI" id="CHEBI:18248"/>
    </ligandPart>
</feature>
<dbReference type="GO" id="GO:0004497">
    <property type="term" value="F:monooxygenase activity"/>
    <property type="evidence" value="ECO:0007669"/>
    <property type="project" value="UniProtKB-KW"/>
</dbReference>
<dbReference type="InterPro" id="IPR001128">
    <property type="entry name" value="Cyt_P450"/>
</dbReference>
<dbReference type="InterPro" id="IPR036396">
    <property type="entry name" value="Cyt_P450_sf"/>
</dbReference>
<dbReference type="PANTHER" id="PTHR24305">
    <property type="entry name" value="CYTOCHROME P450"/>
    <property type="match status" value="1"/>
</dbReference>
<gene>
    <name evidence="8" type="ORF">FNYG_05538</name>
</gene>
<keyword evidence="3 5" id="KW-0479">Metal-binding</keyword>
<dbReference type="GO" id="GO:0016705">
    <property type="term" value="F:oxidoreductase activity, acting on paired donors, with incorporation or reduction of molecular oxygen"/>
    <property type="evidence" value="ECO:0007669"/>
    <property type="project" value="InterPro"/>
</dbReference>
<evidence type="ECO:0000256" key="3">
    <source>
        <dbReference type="ARBA" id="ARBA00022723"/>
    </source>
</evidence>
<comment type="similarity">
    <text evidence="6">Belongs to the cytochrome P450 family.</text>
</comment>
<dbReference type="PRINTS" id="PR00385">
    <property type="entry name" value="P450"/>
</dbReference>